<feature type="non-terminal residue" evidence="1">
    <location>
        <position position="239"/>
    </location>
</feature>
<dbReference type="Proteomes" id="UP000814128">
    <property type="component" value="Unassembled WGS sequence"/>
</dbReference>
<name>A0ACB8QUF8_9AGAM</name>
<proteinExistence type="predicted"/>
<evidence type="ECO:0000313" key="1">
    <source>
        <dbReference type="EMBL" id="KAI0035297.1"/>
    </source>
</evidence>
<gene>
    <name evidence="1" type="ORF">K488DRAFT_43521</name>
</gene>
<sequence>MDVDFAGEHDGEKLDFDMFLSKDEEEAAKPIEPDPVLTREEAFEKLPHVWNGTISMPIDTMNPEETRIFARQIGGKTIEPDSALWRTLFPSEQLRIDGRVPVAHSSKYLMDSRMAPAKELIAVTFTPQSEQALGVLQAISGFLKGKDRHGLIFPWGKRGKEWGSELYIVPLSKSEPIPESIELLDNLKLPKQRNEDCFVGIWILNRGKLQPPPPLPSVRPLPAPVQPSVLHTVTPPQPP</sequence>
<reference evidence="1" key="2">
    <citation type="journal article" date="2022" name="New Phytol.">
        <title>Evolutionary transition to the ectomycorrhizal habit in the genomes of a hyperdiverse lineage of mushroom-forming fungi.</title>
        <authorList>
            <person name="Looney B."/>
            <person name="Miyauchi S."/>
            <person name="Morin E."/>
            <person name="Drula E."/>
            <person name="Courty P.E."/>
            <person name="Kohler A."/>
            <person name="Kuo A."/>
            <person name="LaButti K."/>
            <person name="Pangilinan J."/>
            <person name="Lipzen A."/>
            <person name="Riley R."/>
            <person name="Andreopoulos W."/>
            <person name="He G."/>
            <person name="Johnson J."/>
            <person name="Nolan M."/>
            <person name="Tritt A."/>
            <person name="Barry K.W."/>
            <person name="Grigoriev I.V."/>
            <person name="Nagy L.G."/>
            <person name="Hibbett D."/>
            <person name="Henrissat B."/>
            <person name="Matheny P.B."/>
            <person name="Labbe J."/>
            <person name="Martin F.M."/>
        </authorList>
    </citation>
    <scope>NUCLEOTIDE SEQUENCE</scope>
    <source>
        <strain evidence="1">EC-137</strain>
    </source>
</reference>
<evidence type="ECO:0000313" key="2">
    <source>
        <dbReference type="Proteomes" id="UP000814128"/>
    </source>
</evidence>
<dbReference type="EMBL" id="MU273486">
    <property type="protein sequence ID" value="KAI0035297.1"/>
    <property type="molecule type" value="Genomic_DNA"/>
</dbReference>
<reference evidence="1" key="1">
    <citation type="submission" date="2021-02" db="EMBL/GenBank/DDBJ databases">
        <authorList>
            <consortium name="DOE Joint Genome Institute"/>
            <person name="Ahrendt S."/>
            <person name="Looney B.P."/>
            <person name="Miyauchi S."/>
            <person name="Morin E."/>
            <person name="Drula E."/>
            <person name="Courty P.E."/>
            <person name="Chicoki N."/>
            <person name="Fauchery L."/>
            <person name="Kohler A."/>
            <person name="Kuo A."/>
            <person name="Labutti K."/>
            <person name="Pangilinan J."/>
            <person name="Lipzen A."/>
            <person name="Riley R."/>
            <person name="Andreopoulos W."/>
            <person name="He G."/>
            <person name="Johnson J."/>
            <person name="Barry K.W."/>
            <person name="Grigoriev I.V."/>
            <person name="Nagy L."/>
            <person name="Hibbett D."/>
            <person name="Henrissat B."/>
            <person name="Matheny P.B."/>
            <person name="Labbe J."/>
            <person name="Martin F."/>
        </authorList>
    </citation>
    <scope>NUCLEOTIDE SEQUENCE</scope>
    <source>
        <strain evidence="1">EC-137</strain>
    </source>
</reference>
<comment type="caution">
    <text evidence="1">The sequence shown here is derived from an EMBL/GenBank/DDBJ whole genome shotgun (WGS) entry which is preliminary data.</text>
</comment>
<keyword evidence="2" id="KW-1185">Reference proteome</keyword>
<protein>
    <submittedName>
        <fullName evidence="1">Uncharacterized protein</fullName>
    </submittedName>
</protein>
<accession>A0ACB8QUF8</accession>
<organism evidence="1 2">
    <name type="scientific">Vararia minispora EC-137</name>
    <dbReference type="NCBI Taxonomy" id="1314806"/>
    <lineage>
        <taxon>Eukaryota</taxon>
        <taxon>Fungi</taxon>
        <taxon>Dikarya</taxon>
        <taxon>Basidiomycota</taxon>
        <taxon>Agaricomycotina</taxon>
        <taxon>Agaricomycetes</taxon>
        <taxon>Russulales</taxon>
        <taxon>Lachnocladiaceae</taxon>
        <taxon>Vararia</taxon>
    </lineage>
</organism>